<proteinExistence type="inferred from homology"/>
<dbReference type="Proteomes" id="UP000199013">
    <property type="component" value="Unassembled WGS sequence"/>
</dbReference>
<dbReference type="InterPro" id="IPR051405">
    <property type="entry name" value="phD/YefM_antitoxin"/>
</dbReference>
<dbReference type="InterPro" id="IPR036165">
    <property type="entry name" value="YefM-like_sf"/>
</dbReference>
<keyword evidence="4" id="KW-1185">Reference proteome</keyword>
<accession>A0A1C3P8G7</accession>
<protein>
    <recommendedName>
        <fullName evidence="2">Antitoxin</fullName>
    </recommendedName>
</protein>
<dbReference type="EMBL" id="FLUV01002004">
    <property type="protein sequence ID" value="SBW26102.1"/>
    <property type="molecule type" value="Genomic_DNA"/>
</dbReference>
<dbReference type="Gene3D" id="3.40.1620.10">
    <property type="entry name" value="YefM-like domain"/>
    <property type="match status" value="1"/>
</dbReference>
<dbReference type="Gene3D" id="1.10.1220.170">
    <property type="match status" value="1"/>
</dbReference>
<evidence type="ECO:0000313" key="4">
    <source>
        <dbReference type="Proteomes" id="UP000199013"/>
    </source>
</evidence>
<dbReference type="PANTHER" id="PTHR33713:SF6">
    <property type="entry name" value="ANTITOXIN YEFM"/>
    <property type="match status" value="1"/>
</dbReference>
<evidence type="ECO:0000256" key="2">
    <source>
        <dbReference type="RuleBase" id="RU362080"/>
    </source>
</evidence>
<dbReference type="NCBIfam" id="TIGR01552">
    <property type="entry name" value="phd_fam"/>
    <property type="match status" value="1"/>
</dbReference>
<comment type="similarity">
    <text evidence="1 2">Belongs to the phD/YefM antitoxin family.</text>
</comment>
<dbReference type="Pfam" id="PF02604">
    <property type="entry name" value="PhdYeFM_antitox"/>
    <property type="match status" value="1"/>
</dbReference>
<dbReference type="PANTHER" id="PTHR33713">
    <property type="entry name" value="ANTITOXIN YAFN-RELATED"/>
    <property type="match status" value="1"/>
</dbReference>
<comment type="function">
    <text evidence="2">Antitoxin component of a type II toxin-antitoxin (TA) system.</text>
</comment>
<dbReference type="SUPFAM" id="SSF143120">
    <property type="entry name" value="YefM-like"/>
    <property type="match status" value="1"/>
</dbReference>
<name>A0A1C3P8G7_9ACTN</name>
<dbReference type="AlphaFoldDB" id="A0A1C3P8G7"/>
<dbReference type="InterPro" id="IPR006442">
    <property type="entry name" value="Antitoxin_Phd/YefM"/>
</dbReference>
<evidence type="ECO:0000256" key="1">
    <source>
        <dbReference type="ARBA" id="ARBA00009981"/>
    </source>
</evidence>
<evidence type="ECO:0000313" key="3">
    <source>
        <dbReference type="EMBL" id="SBW26102.1"/>
    </source>
</evidence>
<sequence length="103" mass="11331">MAVMPFTMPFTDARNHLSELIDEVQRTHERVEITRHGHAVAVLISPDDLAALEETLEVLASRETMRQLAESRDAVDAGDVLDAEDLAALMAKRARGAKRPPAT</sequence>
<reference evidence="4" key="1">
    <citation type="submission" date="2016-02" db="EMBL/GenBank/DDBJ databases">
        <authorList>
            <person name="Wibberg D."/>
        </authorList>
    </citation>
    <scope>NUCLEOTIDE SEQUENCE [LARGE SCALE GENOMIC DNA]</scope>
</reference>
<gene>
    <name evidence="3" type="ORF">FDG2_4783</name>
</gene>
<organism evidence="3 4">
    <name type="scientific">Candidatus Protofrankia californiensis</name>
    <dbReference type="NCBI Taxonomy" id="1839754"/>
    <lineage>
        <taxon>Bacteria</taxon>
        <taxon>Bacillati</taxon>
        <taxon>Actinomycetota</taxon>
        <taxon>Actinomycetes</taxon>
        <taxon>Frankiales</taxon>
        <taxon>Frankiaceae</taxon>
        <taxon>Protofrankia</taxon>
    </lineage>
</organism>